<dbReference type="SUPFAM" id="SSF50182">
    <property type="entry name" value="Sm-like ribonucleoproteins"/>
    <property type="match status" value="1"/>
</dbReference>
<feature type="transmembrane region" description="Helical" evidence="5">
    <location>
        <begin position="64"/>
        <end position="82"/>
    </location>
</feature>
<reference evidence="7" key="1">
    <citation type="submission" date="2024-05" db="EMBL/GenBank/DDBJ databases">
        <title>The Natural Products Discovery Center: Release of the First 8490 Sequenced Strains for Exploring Actinobacteria Biosynthetic Diversity.</title>
        <authorList>
            <person name="Kalkreuter E."/>
            <person name="Kautsar S.A."/>
            <person name="Yang D."/>
            <person name="Bader C.D."/>
            <person name="Teijaro C.N."/>
            <person name="Fluegel L."/>
            <person name="Davis C.M."/>
            <person name="Simpson J.R."/>
            <person name="Lauterbach L."/>
            <person name="Steele A.D."/>
            <person name="Gui C."/>
            <person name="Meng S."/>
            <person name="Li G."/>
            <person name="Viehrig K."/>
            <person name="Ye F."/>
            <person name="Su P."/>
            <person name="Kiefer A.F."/>
            <person name="Nichols A."/>
            <person name="Cepeda A.J."/>
            <person name="Yan W."/>
            <person name="Fan B."/>
            <person name="Jiang Y."/>
            <person name="Adhikari A."/>
            <person name="Zheng C.-J."/>
            <person name="Schuster L."/>
            <person name="Cowan T.M."/>
            <person name="Smanski M.J."/>
            <person name="Chevrette M.G."/>
            <person name="de Carvalho L.P.S."/>
            <person name="Shen B."/>
        </authorList>
    </citation>
    <scope>NUCLEOTIDE SEQUENCE</scope>
    <source>
        <strain evidence="7">NPDC080035</strain>
    </source>
</reference>
<evidence type="ECO:0000256" key="5">
    <source>
        <dbReference type="SAM" id="Phobius"/>
    </source>
</evidence>
<evidence type="ECO:0000256" key="3">
    <source>
        <dbReference type="ARBA" id="ARBA00022989"/>
    </source>
</evidence>
<dbReference type="PANTHER" id="PTHR30221">
    <property type="entry name" value="SMALL-CONDUCTANCE MECHANOSENSITIVE CHANNEL"/>
    <property type="match status" value="1"/>
</dbReference>
<dbReference type="EMBL" id="CP157390">
    <property type="protein sequence ID" value="XBM49938.1"/>
    <property type="molecule type" value="Genomic_DNA"/>
</dbReference>
<dbReference type="Gene3D" id="2.30.30.60">
    <property type="match status" value="1"/>
</dbReference>
<dbReference type="InterPro" id="IPR010920">
    <property type="entry name" value="LSM_dom_sf"/>
</dbReference>
<feature type="transmembrane region" description="Helical" evidence="5">
    <location>
        <begin position="22"/>
        <end position="43"/>
    </location>
</feature>
<gene>
    <name evidence="7" type="ORF">AAME72_08720</name>
</gene>
<keyword evidence="2 5" id="KW-0812">Transmembrane</keyword>
<dbReference type="RefSeq" id="WP_348789848.1">
    <property type="nucleotide sequence ID" value="NZ_CP157390.1"/>
</dbReference>
<sequence>MVDAASPSDAVGFFAGLDPWDVGFALASVVAGVLLGIAAYRGVQKLLGRIGGLSPDLIRRVARISRLVVILLGVGIAIAFLGAPIQPVLAIAVIVAVVAVLALRGISENFAAGVVLQTRRPFHVGDVVEISGFTGIVRELNSRTVVLRTMDGRVAHIPNADVIGQPFVNESELGGRRAEVQVRVAAPPAEVEAFRGRIADACASVDGVHKREPVRVLTTATEPGRLTFTARFWHQAGHGPEVVAAVVDAITAGLAGTPATVTSAHPEPPLTPPGTV</sequence>
<evidence type="ECO:0000256" key="2">
    <source>
        <dbReference type="ARBA" id="ARBA00022692"/>
    </source>
</evidence>
<dbReference type="Gene3D" id="1.10.287.1260">
    <property type="match status" value="1"/>
</dbReference>
<dbReference type="Pfam" id="PF00924">
    <property type="entry name" value="MS_channel_2nd"/>
    <property type="match status" value="1"/>
</dbReference>
<name>A0AAU7GIR3_9MICO</name>
<dbReference type="AlphaFoldDB" id="A0AAU7GIR3"/>
<dbReference type="InterPro" id="IPR023408">
    <property type="entry name" value="MscS_beta-dom_sf"/>
</dbReference>
<evidence type="ECO:0000313" key="7">
    <source>
        <dbReference type="EMBL" id="XBM49938.1"/>
    </source>
</evidence>
<dbReference type="PANTHER" id="PTHR30221:SF1">
    <property type="entry name" value="SMALL-CONDUCTANCE MECHANOSENSITIVE CHANNEL"/>
    <property type="match status" value="1"/>
</dbReference>
<comment type="subcellular location">
    <subcellularLocation>
        <location evidence="1">Membrane</location>
    </subcellularLocation>
</comment>
<organism evidence="7">
    <name type="scientific">Leifsonia sp. NPDC080035</name>
    <dbReference type="NCBI Taxonomy" id="3143936"/>
    <lineage>
        <taxon>Bacteria</taxon>
        <taxon>Bacillati</taxon>
        <taxon>Actinomycetota</taxon>
        <taxon>Actinomycetes</taxon>
        <taxon>Micrococcales</taxon>
        <taxon>Microbacteriaceae</taxon>
        <taxon>Leifsonia</taxon>
    </lineage>
</organism>
<proteinExistence type="predicted"/>
<dbReference type="GO" id="GO:0016020">
    <property type="term" value="C:membrane"/>
    <property type="evidence" value="ECO:0007669"/>
    <property type="project" value="UniProtKB-SubCell"/>
</dbReference>
<feature type="domain" description="Mechanosensitive ion channel MscS" evidence="6">
    <location>
        <begin position="108"/>
        <end position="171"/>
    </location>
</feature>
<evidence type="ECO:0000256" key="1">
    <source>
        <dbReference type="ARBA" id="ARBA00004370"/>
    </source>
</evidence>
<keyword evidence="4 5" id="KW-0472">Membrane</keyword>
<evidence type="ECO:0000259" key="6">
    <source>
        <dbReference type="Pfam" id="PF00924"/>
    </source>
</evidence>
<dbReference type="InterPro" id="IPR045275">
    <property type="entry name" value="MscS_archaea/bacteria_type"/>
</dbReference>
<protein>
    <submittedName>
        <fullName evidence="7">Mechanosensitive ion channel domain-containing protein</fullName>
    </submittedName>
</protein>
<accession>A0AAU7GIR3</accession>
<dbReference type="InterPro" id="IPR006685">
    <property type="entry name" value="MscS_channel_2nd"/>
</dbReference>
<dbReference type="GO" id="GO:0008381">
    <property type="term" value="F:mechanosensitive monoatomic ion channel activity"/>
    <property type="evidence" value="ECO:0007669"/>
    <property type="project" value="InterPro"/>
</dbReference>
<keyword evidence="3 5" id="KW-1133">Transmembrane helix</keyword>
<evidence type="ECO:0000256" key="4">
    <source>
        <dbReference type="ARBA" id="ARBA00023136"/>
    </source>
</evidence>